<reference evidence="1" key="1">
    <citation type="submission" date="2022-07" db="EMBL/GenBank/DDBJ databases">
        <title>Genome Sequence of Physisporinus lineatus.</title>
        <authorList>
            <person name="Buettner E."/>
        </authorList>
    </citation>
    <scope>NUCLEOTIDE SEQUENCE</scope>
    <source>
        <strain evidence="1">VT162</strain>
    </source>
</reference>
<accession>A0AAD5YGS2</accession>
<evidence type="ECO:0000313" key="2">
    <source>
        <dbReference type="Proteomes" id="UP001212997"/>
    </source>
</evidence>
<proteinExistence type="predicted"/>
<sequence>MQTAIHLTKQLCQDIESAAVLGIQMKHYPVFLRYLVQYSPHVVGAVASGDANIFWTAAVALERQPCSVGILRVQMDTYESFIEATAILLRELLPRSGVERMAYLSDLYSFNIITCIASQALAPAIKQGNETFAGIHRPDYAHPFLMI</sequence>
<gene>
    <name evidence="1" type="ORF">NLI96_g3260</name>
</gene>
<comment type="caution">
    <text evidence="1">The sequence shown here is derived from an EMBL/GenBank/DDBJ whole genome shotgun (WGS) entry which is preliminary data.</text>
</comment>
<dbReference type="EMBL" id="JANAWD010000081">
    <property type="protein sequence ID" value="KAJ3487851.1"/>
    <property type="molecule type" value="Genomic_DNA"/>
</dbReference>
<keyword evidence="2" id="KW-1185">Reference proteome</keyword>
<organism evidence="1 2">
    <name type="scientific">Meripilus lineatus</name>
    <dbReference type="NCBI Taxonomy" id="2056292"/>
    <lineage>
        <taxon>Eukaryota</taxon>
        <taxon>Fungi</taxon>
        <taxon>Dikarya</taxon>
        <taxon>Basidiomycota</taxon>
        <taxon>Agaricomycotina</taxon>
        <taxon>Agaricomycetes</taxon>
        <taxon>Polyporales</taxon>
        <taxon>Meripilaceae</taxon>
        <taxon>Meripilus</taxon>
    </lineage>
</organism>
<evidence type="ECO:0000313" key="1">
    <source>
        <dbReference type="EMBL" id="KAJ3487851.1"/>
    </source>
</evidence>
<protein>
    <submittedName>
        <fullName evidence="1">Uncharacterized protein</fullName>
    </submittedName>
</protein>
<dbReference type="Proteomes" id="UP001212997">
    <property type="component" value="Unassembled WGS sequence"/>
</dbReference>
<name>A0AAD5YGS2_9APHY</name>
<dbReference type="AlphaFoldDB" id="A0AAD5YGS2"/>